<dbReference type="Proteomes" id="UP001152320">
    <property type="component" value="Chromosome 2"/>
</dbReference>
<organism evidence="3 4">
    <name type="scientific">Holothuria leucospilota</name>
    <name type="common">Black long sea cucumber</name>
    <name type="synonym">Mertensiothuria leucospilota</name>
    <dbReference type="NCBI Taxonomy" id="206669"/>
    <lineage>
        <taxon>Eukaryota</taxon>
        <taxon>Metazoa</taxon>
        <taxon>Echinodermata</taxon>
        <taxon>Eleutherozoa</taxon>
        <taxon>Echinozoa</taxon>
        <taxon>Holothuroidea</taxon>
        <taxon>Aspidochirotacea</taxon>
        <taxon>Aspidochirotida</taxon>
        <taxon>Holothuriidae</taxon>
        <taxon>Holothuria</taxon>
    </lineage>
</organism>
<dbReference type="OrthoDB" id="5916841at2759"/>
<dbReference type="Pfam" id="PF14884">
    <property type="entry name" value="EFF-AFF"/>
    <property type="match status" value="1"/>
</dbReference>
<dbReference type="PANTHER" id="PTHR37415">
    <property type="entry name" value="EFF-1A"/>
    <property type="match status" value="1"/>
</dbReference>
<dbReference type="GO" id="GO:0000768">
    <property type="term" value="P:syncytium formation by plasma membrane fusion"/>
    <property type="evidence" value="ECO:0007669"/>
    <property type="project" value="TreeGrafter"/>
</dbReference>
<gene>
    <name evidence="3" type="ORF">HOLleu_05236</name>
</gene>
<dbReference type="GO" id="GO:0044291">
    <property type="term" value="C:cell-cell contact zone"/>
    <property type="evidence" value="ECO:0007669"/>
    <property type="project" value="TreeGrafter"/>
</dbReference>
<accession>A0A9Q1CKG1</accession>
<name>A0A9Q1CKG1_HOLLE</name>
<dbReference type="InterPro" id="IPR029213">
    <property type="entry name" value="Fusogen_EFF/AFF"/>
</dbReference>
<proteinExistence type="predicted"/>
<keyword evidence="1" id="KW-0812">Transmembrane</keyword>
<feature type="signal peptide" evidence="2">
    <location>
        <begin position="1"/>
        <end position="31"/>
    </location>
</feature>
<evidence type="ECO:0000313" key="4">
    <source>
        <dbReference type="Proteomes" id="UP001152320"/>
    </source>
</evidence>
<dbReference type="AlphaFoldDB" id="A0A9Q1CKG1"/>
<dbReference type="EMBL" id="JAIZAY010000002">
    <property type="protein sequence ID" value="KAJ8046540.1"/>
    <property type="molecule type" value="Genomic_DNA"/>
</dbReference>
<comment type="caution">
    <text evidence="3">The sequence shown here is derived from an EMBL/GenBank/DDBJ whole genome shotgun (WGS) entry which is preliminary data.</text>
</comment>
<keyword evidence="1" id="KW-1133">Transmembrane helix</keyword>
<evidence type="ECO:0000313" key="3">
    <source>
        <dbReference type="EMBL" id="KAJ8046540.1"/>
    </source>
</evidence>
<feature type="chain" id="PRO_5040246150" evidence="2">
    <location>
        <begin position="32"/>
        <end position="581"/>
    </location>
</feature>
<keyword evidence="1" id="KW-0472">Membrane</keyword>
<reference evidence="3" key="1">
    <citation type="submission" date="2021-10" db="EMBL/GenBank/DDBJ databases">
        <title>Tropical sea cucumber genome reveals ecological adaptation and Cuvierian tubules defense mechanism.</title>
        <authorList>
            <person name="Chen T."/>
        </authorList>
    </citation>
    <scope>NUCLEOTIDE SEQUENCE</scope>
    <source>
        <strain evidence="3">Nanhai2018</strain>
        <tissue evidence="3">Muscle</tissue>
    </source>
</reference>
<protein>
    <submittedName>
        <fullName evidence="3">Uncharacterized protein</fullName>
    </submittedName>
</protein>
<feature type="transmembrane region" description="Helical" evidence="1">
    <location>
        <begin position="545"/>
        <end position="565"/>
    </location>
</feature>
<keyword evidence="2" id="KW-0732">Signal</keyword>
<dbReference type="PANTHER" id="PTHR37415:SF1">
    <property type="entry name" value="CELL FUSION PROTEIN AFF-1"/>
    <property type="match status" value="1"/>
</dbReference>
<keyword evidence="4" id="KW-1185">Reference proteome</keyword>
<evidence type="ECO:0000256" key="2">
    <source>
        <dbReference type="SAM" id="SignalP"/>
    </source>
</evidence>
<evidence type="ECO:0000256" key="1">
    <source>
        <dbReference type="SAM" id="Phobius"/>
    </source>
</evidence>
<sequence length="581" mass="63962">MKASTQASLGASCFMRNIFLLSTIFISGTFSQVPDCTKDVFITADTSFTSSCSTTLTASIDLTGEISLGETICFYVKPELNEDIFQDYQVEIEGENVEPYPLVYILTLMGVARRYPLRDQYIFAKPSLSFNCVCDCPGGSEHCTEETDHCTNSPGPICVNVIVETAATGCPLSFLSSSITCCSVTISPSEDNNRYIAYRLGDSEKWFMFLLKSFYTSDYEVFESPRRVLAVLKADGTTDEDDESEISIIANKMDALDIPTSNLYSNEIGGDVMWGVQVNAINEWDFHKLGWFKVTNSTVTVGDTVRLNDVVDVSVTNCLEDEYTVTANVSYDQNDGTPWGSPLASSEQFHMVLYSSEGQFVNVYYRASPRMTFELPLSTPAESFYQSGKLGLGKFAVERTEVGSTIIIKFTRTTGIISGNVQSGSESGGYNILADVHFKLPNSSSDEISVTLALLSTDETITRVCLHHISHPGDILCRNVPLEMTTMKIPPLSPGEYQTVYRTEEFTTMYFGTSPKNCDNDTAGQNIDNSPGNGKDSEKGKNLKWYIIACFLVIVVITGVLFLCLKCTNKLRASPSANIVI</sequence>